<protein>
    <submittedName>
        <fullName evidence="1">Uncharacterized protein</fullName>
    </submittedName>
</protein>
<gene>
    <name evidence="1" type="ORF">AD929_02190</name>
</gene>
<proteinExistence type="predicted"/>
<dbReference type="EMBL" id="LHZB01000088">
    <property type="protein sequence ID" value="KXV02622.1"/>
    <property type="molecule type" value="Genomic_DNA"/>
</dbReference>
<name>A0A149QZ96_9PROT</name>
<dbReference type="AlphaFoldDB" id="A0A149QZ96"/>
<reference evidence="1 2" key="1">
    <citation type="submission" date="2015-06" db="EMBL/GenBank/DDBJ databases">
        <title>Improved classification and identification of acetic acid bacteria using matrix-assisted laser desorption/ionization time-of-flight mass spectrometry; Gluconobacter nephelii and Gluconobacter uchimurae are later heterotypic synonyms of Gluconobacter japonicus and Gluconobacter oxydans, respectively.</title>
        <authorList>
            <person name="Li L."/>
            <person name="Cleenwerck I."/>
            <person name="De Vuyst L."/>
            <person name="Vandamme P."/>
        </authorList>
    </citation>
    <scope>NUCLEOTIDE SEQUENCE [LARGE SCALE GENOMIC DNA]</scope>
    <source>
        <strain evidence="1 2">LMG 1764</strain>
    </source>
</reference>
<accession>A0A149QZ96</accession>
<sequence length="64" mass="7392">MRMTEKKDAAAGRDSPPFLKSCPQIFDQMPVSVCPFWAGDFWSVFPWWDDGTRSAVPKIFTEFM</sequence>
<evidence type="ECO:0000313" key="1">
    <source>
        <dbReference type="EMBL" id="KXV02622.1"/>
    </source>
</evidence>
<dbReference type="PATRIC" id="fig|442.7.peg.3563"/>
<organism evidence="1 2">
    <name type="scientific">Gluconobacter potus</name>
    <dbReference type="NCBI Taxonomy" id="2724927"/>
    <lineage>
        <taxon>Bacteria</taxon>
        <taxon>Pseudomonadati</taxon>
        <taxon>Pseudomonadota</taxon>
        <taxon>Alphaproteobacteria</taxon>
        <taxon>Acetobacterales</taxon>
        <taxon>Acetobacteraceae</taxon>
        <taxon>Gluconobacter</taxon>
    </lineage>
</organism>
<comment type="caution">
    <text evidence="1">The sequence shown here is derived from an EMBL/GenBank/DDBJ whole genome shotgun (WGS) entry which is preliminary data.</text>
</comment>
<dbReference type="Proteomes" id="UP000075573">
    <property type="component" value="Unassembled WGS sequence"/>
</dbReference>
<evidence type="ECO:0000313" key="2">
    <source>
        <dbReference type="Proteomes" id="UP000075573"/>
    </source>
</evidence>